<dbReference type="AlphaFoldDB" id="A0A150G2V6"/>
<evidence type="ECO:0000256" key="2">
    <source>
        <dbReference type="ARBA" id="ARBA00022618"/>
    </source>
</evidence>
<dbReference type="STRING" id="33097.A0A150G2V6"/>
<keyword evidence="4" id="KW-0539">Nucleus</keyword>
<evidence type="ECO:0000256" key="1">
    <source>
        <dbReference type="ARBA" id="ARBA00004123"/>
    </source>
</evidence>
<comment type="caution">
    <text evidence="7">The sequence shown here is derived from an EMBL/GenBank/DDBJ whole genome shotgun (WGS) entry which is preliminary data.</text>
</comment>
<dbReference type="InterPro" id="IPR016024">
    <property type="entry name" value="ARM-type_fold"/>
</dbReference>
<feature type="compositionally biased region" description="Acidic residues" evidence="6">
    <location>
        <begin position="782"/>
        <end position="799"/>
    </location>
</feature>
<keyword evidence="8" id="KW-1185">Reference proteome</keyword>
<feature type="region of interest" description="Disordered" evidence="6">
    <location>
        <begin position="760"/>
        <end position="856"/>
    </location>
</feature>
<keyword evidence="2" id="KW-0132">Cell division</keyword>
<proteinExistence type="predicted"/>
<organism evidence="7 8">
    <name type="scientific">Gonium pectorale</name>
    <name type="common">Green alga</name>
    <dbReference type="NCBI Taxonomy" id="33097"/>
    <lineage>
        <taxon>Eukaryota</taxon>
        <taxon>Viridiplantae</taxon>
        <taxon>Chlorophyta</taxon>
        <taxon>core chlorophytes</taxon>
        <taxon>Chlorophyceae</taxon>
        <taxon>CS clade</taxon>
        <taxon>Chlamydomonadales</taxon>
        <taxon>Volvocaceae</taxon>
        <taxon>Gonium</taxon>
    </lineage>
</organism>
<dbReference type="GO" id="GO:0005634">
    <property type="term" value="C:nucleus"/>
    <property type="evidence" value="ECO:0007669"/>
    <property type="project" value="UniProtKB-SubCell"/>
</dbReference>
<dbReference type="OrthoDB" id="200660at2759"/>
<dbReference type="GO" id="GO:0000785">
    <property type="term" value="C:chromatin"/>
    <property type="evidence" value="ECO:0007669"/>
    <property type="project" value="TreeGrafter"/>
</dbReference>
<feature type="region of interest" description="Disordered" evidence="6">
    <location>
        <begin position="339"/>
        <end position="365"/>
    </location>
</feature>
<dbReference type="GO" id="GO:0051301">
    <property type="term" value="P:cell division"/>
    <property type="evidence" value="ECO:0007669"/>
    <property type="project" value="UniProtKB-KW"/>
</dbReference>
<evidence type="ECO:0000313" key="7">
    <source>
        <dbReference type="EMBL" id="KXZ44209.1"/>
    </source>
</evidence>
<dbReference type="GO" id="GO:0035825">
    <property type="term" value="P:homologous recombination"/>
    <property type="evidence" value="ECO:0007669"/>
    <property type="project" value="UniProtKB-ARBA"/>
</dbReference>
<evidence type="ECO:0000256" key="5">
    <source>
        <dbReference type="ARBA" id="ARBA00023306"/>
    </source>
</evidence>
<accession>A0A150G2V6</accession>
<dbReference type="PANTHER" id="PTHR12663">
    <property type="entry name" value="ANDROGEN INDUCED INHIBITOR OF PROLIFERATION AS3 / PDS5-RELATED"/>
    <property type="match status" value="1"/>
</dbReference>
<evidence type="ECO:0000256" key="3">
    <source>
        <dbReference type="ARBA" id="ARBA00022776"/>
    </source>
</evidence>
<name>A0A150G2V6_GONPE</name>
<sequence>MAPKKAAEKAQPEPKKAVLAQNHEYEFGAVDESPEVVRLAKKLATVGKGKDALMKLLKDVKLYGALCIVQLVRVSVPDMPYDDEQLKEVFELLLECWGRLADTGSPSFEMCRGMLQTFADVMFYIPLLDLEDADLVGRTFTTLLAAARPESLDALEAPVMRVLGGMLSEMEVPPPEVVGAVMAALLGGGGTGAGPGAAGGGGAEARKGAPDAGISGGSRPPAATFTSAGTRLAAQLLPTRDNALRGAVQRRVLELVRDGARGGEAPPQPGKKAAAAAVAAAGPAGGSGGALDVFTVLNRLHASAPLLLLPVIPELKAQLQQEDEHRRAAAARLVTRLLVAPPPGHGQGQGQGPAGQQAEPLPTSSAGTGLAEHVVGLPGAPPVPMAAQYPDLLQELLRRYSDQSSFLRQHMLGRTAALAAVAAGAAPDGRLAQQASAVVRVGGELVELVGWLPGRLAQEAMRDAELRPHLMAALAQPTPALKSVVAGVGGGGGGGGGAATAAAVASSRGTGLLPPALGAQLGAEIWAALWSLDDPEGQAALRRLLSHKAKLAEELAAYVALRRQLRDAAAAAGGSSDDGARRAQRRLAVLCGELGRDAGGSAAEVGGRSAQLLLALADEGRDNHLWDRLATLAAAATATSAEAHAAALKDALSRLPNGGSKAPAADLIGRIAAAAQPSLMSPSHLAALLERIDAGGGSAAVSAETAKLAVAAAKAAPALCAGAMPRLVAMVTAEPPRPELACTTAVRMLRHAVRYCDIVGSGGDGSDGGGGPKRQKKRCAAEDADSEGDEEEGEGEGEEGAGGRASKRRCGAGGKAAAAPAARRVRGKKGAEDGDGAEGDGHVATENGGGGGGASPAASAAARAALTKALSALAVGPYGKAAKAAVHALAALHGGGAAAAGTLAALAPRLTAQLRPGRESAASTAAAIQALGSLGVVAPDVFAGHAEAFRTFVVERYLPAQLRPPPASSALTSRRYPAASPAIRLKTAALRALCRGLTPDADAPPAAAAAVPAAAAAAVTGPLEELLVRLLDVDAAAAEDDPGGGDAEYGAASGADVAALRCTAAGCLLQLAKRHDSRLGCGSYVACALAMQDPRHDVRRWFGEQVRSFLVASHQHRPPHKLARYMAMLPLAAVDPQLEHGEAAARTLREVVLIQRLTKQRADLKAAVAAAAAPSGADTASGKRPQQQAHRGPQLSDLPEFLLPHLLYILAHHPDCPPAFGVWFRRKGEASAFLDPQPGAD</sequence>
<keyword evidence="3" id="KW-0498">Mitosis</keyword>
<feature type="compositionally biased region" description="Gly residues" evidence="6">
    <location>
        <begin position="193"/>
        <end position="203"/>
    </location>
</feature>
<evidence type="ECO:0000256" key="6">
    <source>
        <dbReference type="SAM" id="MobiDB-lite"/>
    </source>
</evidence>
<evidence type="ECO:0000313" key="8">
    <source>
        <dbReference type="Proteomes" id="UP000075714"/>
    </source>
</evidence>
<evidence type="ECO:0000256" key="4">
    <source>
        <dbReference type="ARBA" id="ARBA00023242"/>
    </source>
</evidence>
<dbReference type="PANTHER" id="PTHR12663:SF0">
    <property type="entry name" value="PRECOCIOUS DISSOCIATION OF SISTERS 5, ISOFORM A"/>
    <property type="match status" value="1"/>
</dbReference>
<keyword evidence="5" id="KW-0131">Cell cycle</keyword>
<gene>
    <name evidence="7" type="ORF">GPECTOR_71g570</name>
</gene>
<dbReference type="SUPFAM" id="SSF48371">
    <property type="entry name" value="ARM repeat"/>
    <property type="match status" value="1"/>
</dbReference>
<protein>
    <submittedName>
        <fullName evidence="7">Uncharacterized protein</fullName>
    </submittedName>
</protein>
<dbReference type="GO" id="GO:0007064">
    <property type="term" value="P:mitotic sister chromatid cohesion"/>
    <property type="evidence" value="ECO:0007669"/>
    <property type="project" value="InterPro"/>
</dbReference>
<feature type="region of interest" description="Disordered" evidence="6">
    <location>
        <begin position="193"/>
        <end position="225"/>
    </location>
</feature>
<dbReference type="GO" id="GO:0006281">
    <property type="term" value="P:DNA repair"/>
    <property type="evidence" value="ECO:0007669"/>
    <property type="project" value="TreeGrafter"/>
</dbReference>
<feature type="compositionally biased region" description="Gly residues" evidence="6">
    <location>
        <begin position="760"/>
        <end position="772"/>
    </location>
</feature>
<dbReference type="EMBL" id="LSYV01000072">
    <property type="protein sequence ID" value="KXZ44209.1"/>
    <property type="molecule type" value="Genomic_DNA"/>
</dbReference>
<dbReference type="Pfam" id="PF20168">
    <property type="entry name" value="PDS5"/>
    <property type="match status" value="2"/>
</dbReference>
<feature type="region of interest" description="Disordered" evidence="6">
    <location>
        <begin position="1173"/>
        <end position="1195"/>
    </location>
</feature>
<dbReference type="InterPro" id="IPR039776">
    <property type="entry name" value="Pds5"/>
</dbReference>
<comment type="subcellular location">
    <subcellularLocation>
        <location evidence="1">Nucleus</location>
    </subcellularLocation>
</comment>
<dbReference type="Proteomes" id="UP000075714">
    <property type="component" value="Unassembled WGS sequence"/>
</dbReference>
<reference evidence="8" key="1">
    <citation type="journal article" date="2016" name="Nat. Commun.">
        <title>The Gonium pectorale genome demonstrates co-option of cell cycle regulation during the evolution of multicellularity.</title>
        <authorList>
            <person name="Hanschen E.R."/>
            <person name="Marriage T.N."/>
            <person name="Ferris P.J."/>
            <person name="Hamaji T."/>
            <person name="Toyoda A."/>
            <person name="Fujiyama A."/>
            <person name="Neme R."/>
            <person name="Noguchi H."/>
            <person name="Minakuchi Y."/>
            <person name="Suzuki M."/>
            <person name="Kawai-Toyooka H."/>
            <person name="Smith D.R."/>
            <person name="Sparks H."/>
            <person name="Anderson J."/>
            <person name="Bakaric R."/>
            <person name="Luria V."/>
            <person name="Karger A."/>
            <person name="Kirschner M.W."/>
            <person name="Durand P.M."/>
            <person name="Michod R.E."/>
            <person name="Nozaki H."/>
            <person name="Olson B.J."/>
        </authorList>
    </citation>
    <scope>NUCLEOTIDE SEQUENCE [LARGE SCALE GENOMIC DNA]</scope>
    <source>
        <strain evidence="8">NIES-2863</strain>
    </source>
</reference>